<organism evidence="2 3">
    <name type="scientific">Priestia megaterium</name>
    <name type="common">Bacillus megaterium</name>
    <dbReference type="NCBI Taxonomy" id="1404"/>
    <lineage>
        <taxon>Bacteria</taxon>
        <taxon>Bacillati</taxon>
        <taxon>Bacillota</taxon>
        <taxon>Bacilli</taxon>
        <taxon>Bacillales</taxon>
        <taxon>Bacillaceae</taxon>
        <taxon>Priestia</taxon>
    </lineage>
</organism>
<evidence type="ECO:0000313" key="3">
    <source>
        <dbReference type="Proteomes" id="UP000501076"/>
    </source>
</evidence>
<sequence length="186" mass="21933">MLANQMFEQYYYSFLLFYYYRIILMKLTYDQRRIHKGQNEVEVDTLIVQITEFSAKIYNPEINSRLAGKEISNYFKKSLGIDNLFTQVNKTLNDLYKNQERMTSKRHNSLLQILTLYTVVSGIYGMNLVIQNWEGKIKWDKVLHYTIFEDIALLVALSGIGISSVIAIQAVKSYIKEKKRNKKNYL</sequence>
<reference evidence="2 3" key="1">
    <citation type="submission" date="2019-10" db="EMBL/GenBank/DDBJ databases">
        <title>Complete genome sequences for adaption low water activity.</title>
        <authorList>
            <person name="Zhao L."/>
            <person name="Zhong J."/>
        </authorList>
    </citation>
    <scope>NUCLEOTIDE SEQUENCE [LARGE SCALE GENOMIC DNA]</scope>
    <source>
        <strain evidence="2 3">FDU301</strain>
    </source>
</reference>
<name>A0A6M6DSG0_PRIMG</name>
<protein>
    <submittedName>
        <fullName evidence="2">Uncharacterized protein</fullName>
    </submittedName>
</protein>
<keyword evidence="1" id="KW-0812">Transmembrane</keyword>
<accession>A0A6M6DSG0</accession>
<feature type="transmembrane region" description="Helical" evidence="1">
    <location>
        <begin position="12"/>
        <end position="29"/>
    </location>
</feature>
<feature type="transmembrane region" description="Helical" evidence="1">
    <location>
        <begin position="151"/>
        <end position="175"/>
    </location>
</feature>
<gene>
    <name evidence="2" type="ORF">FDZ14_08845</name>
</gene>
<keyword evidence="1" id="KW-1133">Transmembrane helix</keyword>
<evidence type="ECO:0000313" key="2">
    <source>
        <dbReference type="EMBL" id="QJX76304.1"/>
    </source>
</evidence>
<feature type="transmembrane region" description="Helical" evidence="1">
    <location>
        <begin position="110"/>
        <end position="131"/>
    </location>
</feature>
<dbReference type="EMBL" id="CP045272">
    <property type="protein sequence ID" value="QJX76304.1"/>
    <property type="molecule type" value="Genomic_DNA"/>
</dbReference>
<dbReference type="AlphaFoldDB" id="A0A6M6DSG0"/>
<dbReference type="RefSeq" id="WP_171776811.1">
    <property type="nucleotide sequence ID" value="NZ_CP045272.1"/>
</dbReference>
<evidence type="ECO:0000256" key="1">
    <source>
        <dbReference type="SAM" id="Phobius"/>
    </source>
</evidence>
<proteinExistence type="predicted"/>
<keyword evidence="1" id="KW-0472">Membrane</keyword>
<dbReference type="Proteomes" id="UP000501076">
    <property type="component" value="Chromosome"/>
</dbReference>